<feature type="transmembrane region" description="Helical" evidence="9">
    <location>
        <begin position="368"/>
        <end position="388"/>
    </location>
</feature>
<dbReference type="GO" id="GO:0005524">
    <property type="term" value="F:ATP binding"/>
    <property type="evidence" value="ECO:0007669"/>
    <property type="project" value="UniProtKB-KW"/>
</dbReference>
<comment type="caution">
    <text evidence="11">The sequence shown here is derived from an EMBL/GenBank/DDBJ whole genome shotgun (WGS) entry which is preliminary data.</text>
</comment>
<dbReference type="InterPro" id="IPR043926">
    <property type="entry name" value="ABCG_dom"/>
</dbReference>
<keyword evidence="12" id="KW-1185">Reference proteome</keyword>
<dbReference type="OrthoDB" id="7776732at2759"/>
<dbReference type="InterPro" id="IPR017871">
    <property type="entry name" value="ABC_transporter-like_CS"/>
</dbReference>
<dbReference type="SUPFAM" id="SSF52540">
    <property type="entry name" value="P-loop containing nucleoside triphosphate hydrolases"/>
    <property type="match status" value="1"/>
</dbReference>
<evidence type="ECO:0000313" key="11">
    <source>
        <dbReference type="EMBL" id="KAJ6648259.1"/>
    </source>
</evidence>
<dbReference type="PANTHER" id="PTHR48041">
    <property type="entry name" value="ABC TRANSPORTER G FAMILY MEMBER 28"/>
    <property type="match status" value="1"/>
</dbReference>
<dbReference type="GO" id="GO:0016887">
    <property type="term" value="F:ATP hydrolysis activity"/>
    <property type="evidence" value="ECO:0007669"/>
    <property type="project" value="InterPro"/>
</dbReference>
<dbReference type="AlphaFoldDB" id="A0A9Q0NF25"/>
<dbReference type="Pfam" id="PF00005">
    <property type="entry name" value="ABC_tran"/>
    <property type="match status" value="1"/>
</dbReference>
<evidence type="ECO:0000256" key="7">
    <source>
        <dbReference type="ARBA" id="ARBA00022989"/>
    </source>
</evidence>
<evidence type="ECO:0000256" key="3">
    <source>
        <dbReference type="ARBA" id="ARBA00022448"/>
    </source>
</evidence>
<feature type="domain" description="ABC transporter" evidence="10">
    <location>
        <begin position="20"/>
        <end position="257"/>
    </location>
</feature>
<dbReference type="Gene3D" id="3.40.50.300">
    <property type="entry name" value="P-loop containing nucleotide triphosphate hydrolases"/>
    <property type="match status" value="1"/>
</dbReference>
<feature type="transmembrane region" description="Helical" evidence="9">
    <location>
        <begin position="445"/>
        <end position="469"/>
    </location>
</feature>
<dbReference type="InterPro" id="IPR027417">
    <property type="entry name" value="P-loop_NTPase"/>
</dbReference>
<keyword evidence="3" id="KW-0813">Transport</keyword>
<dbReference type="PROSITE" id="PS50893">
    <property type="entry name" value="ABC_TRANSPORTER_2"/>
    <property type="match status" value="1"/>
</dbReference>
<keyword evidence="8 9" id="KW-0472">Membrane</keyword>
<evidence type="ECO:0000256" key="8">
    <source>
        <dbReference type="ARBA" id="ARBA00023136"/>
    </source>
</evidence>
<name>A0A9Q0NF25_9DIPT</name>
<keyword evidence="6 11" id="KW-0067">ATP-binding</keyword>
<proteinExistence type="inferred from homology"/>
<evidence type="ECO:0000256" key="1">
    <source>
        <dbReference type="ARBA" id="ARBA00004141"/>
    </source>
</evidence>
<reference evidence="11" key="1">
    <citation type="submission" date="2022-07" db="EMBL/GenBank/DDBJ databases">
        <authorList>
            <person name="Trinca V."/>
            <person name="Uliana J.V.C."/>
            <person name="Torres T.T."/>
            <person name="Ward R.J."/>
            <person name="Monesi N."/>
        </authorList>
    </citation>
    <scope>NUCLEOTIDE SEQUENCE</scope>
    <source>
        <strain evidence="11">HSMRA1968</strain>
        <tissue evidence="11">Whole embryos</tissue>
    </source>
</reference>
<dbReference type="PANTHER" id="PTHR48041:SF15">
    <property type="entry name" value="FI05267P"/>
    <property type="match status" value="1"/>
</dbReference>
<feature type="non-terminal residue" evidence="11">
    <location>
        <position position="542"/>
    </location>
</feature>
<dbReference type="PROSITE" id="PS00211">
    <property type="entry name" value="ABC_TRANSPORTER_1"/>
    <property type="match status" value="1"/>
</dbReference>
<dbReference type="Pfam" id="PF01061">
    <property type="entry name" value="ABC2_membrane"/>
    <property type="match status" value="1"/>
</dbReference>
<dbReference type="GO" id="GO:0140359">
    <property type="term" value="F:ABC-type transporter activity"/>
    <property type="evidence" value="ECO:0007669"/>
    <property type="project" value="InterPro"/>
</dbReference>
<dbReference type="SMART" id="SM00382">
    <property type="entry name" value="AAA"/>
    <property type="match status" value="1"/>
</dbReference>
<dbReference type="Proteomes" id="UP001151699">
    <property type="component" value="Chromosome A"/>
</dbReference>
<evidence type="ECO:0000256" key="9">
    <source>
        <dbReference type="SAM" id="Phobius"/>
    </source>
</evidence>
<dbReference type="InterPro" id="IPR003593">
    <property type="entry name" value="AAA+_ATPase"/>
</dbReference>
<protein>
    <submittedName>
        <fullName evidence="11">ATP-binding cassette subfamily G member 4</fullName>
    </submittedName>
</protein>
<evidence type="ECO:0000313" key="12">
    <source>
        <dbReference type="Proteomes" id="UP001151699"/>
    </source>
</evidence>
<sequence length="542" mass="61017">LTSTKNNSLKYLPRWPAVDIEFQDLSYSVPDLSGNKNILRGISGNFKSSQLTAILGPSGAGKSTLLNVLAGFKTNEAYGNVLINGKPRNMKAFRKMSRYIMQVDLHQPHLTVHEAMMVSADLKLGNDLTESEKNEVIDEILDLLRLTKTSQTMCQRLSGGEMKRLSIALELVNNPPVIFLDEPTTGLDDLSSSQCISLLRRIALGGRTIICSIHTPSAKIFQMFDLVYAMAGGQCVYQGNGSDIVPYLQTVGLSCPVTHNPADFSEPRNSRQNDNFLIFHLVVEVSCGEYGMDYIDRMVNAVENGKCFWTPLLAIQSVLDKLEGKASEAIQKFEEEIDPKQLQCRSTSWGQFKVLFNRRWKQMWRDSCYMKLKIYLTLCMALLVGGLYQGCGNDATKALFNFGFCFTVIIAFMYNPLMPVLLQFPSEIDLLRREHFNRWFKLGPYYWALLLGRLPIQVGLCVMYLTITYPMSGQPLEWRRILMFYSIAIMIAMISESLGYLLASRLSLINGMFVGPVTTVPLMLLAVYGIGYKNDEIPAYVK</sequence>
<gene>
    <name evidence="11" type="primary">Abcg4_2</name>
    <name evidence="11" type="ORF">Bhyg_03486</name>
</gene>
<feature type="non-terminal residue" evidence="11">
    <location>
        <position position="1"/>
    </location>
</feature>
<comment type="subcellular location">
    <subcellularLocation>
        <location evidence="1">Membrane</location>
        <topology evidence="1">Multi-pass membrane protein</topology>
    </subcellularLocation>
</comment>
<dbReference type="CDD" id="cd03213">
    <property type="entry name" value="ABCG_EPDR"/>
    <property type="match status" value="1"/>
</dbReference>
<dbReference type="InterPro" id="IPR050352">
    <property type="entry name" value="ABCG_transporters"/>
</dbReference>
<keyword evidence="5" id="KW-0547">Nucleotide-binding</keyword>
<evidence type="ECO:0000256" key="6">
    <source>
        <dbReference type="ARBA" id="ARBA00022840"/>
    </source>
</evidence>
<evidence type="ECO:0000256" key="5">
    <source>
        <dbReference type="ARBA" id="ARBA00022741"/>
    </source>
</evidence>
<feature type="transmembrane region" description="Helical" evidence="9">
    <location>
        <begin position="481"/>
        <end position="501"/>
    </location>
</feature>
<dbReference type="InterPro" id="IPR013525">
    <property type="entry name" value="ABC2_TM"/>
</dbReference>
<evidence type="ECO:0000256" key="2">
    <source>
        <dbReference type="ARBA" id="ARBA00005814"/>
    </source>
</evidence>
<feature type="transmembrane region" description="Helical" evidence="9">
    <location>
        <begin position="513"/>
        <end position="532"/>
    </location>
</feature>
<dbReference type="Pfam" id="PF19055">
    <property type="entry name" value="ABC2_membrane_7"/>
    <property type="match status" value="1"/>
</dbReference>
<dbReference type="EMBL" id="WJQU01000001">
    <property type="protein sequence ID" value="KAJ6648259.1"/>
    <property type="molecule type" value="Genomic_DNA"/>
</dbReference>
<feature type="transmembrane region" description="Helical" evidence="9">
    <location>
        <begin position="400"/>
        <end position="424"/>
    </location>
</feature>
<dbReference type="FunFam" id="3.40.50.300:FF:001077">
    <property type="entry name" value="Uncharacterized protein, isoform A"/>
    <property type="match status" value="1"/>
</dbReference>
<evidence type="ECO:0000259" key="10">
    <source>
        <dbReference type="PROSITE" id="PS50893"/>
    </source>
</evidence>
<accession>A0A9Q0NF25</accession>
<organism evidence="11 12">
    <name type="scientific">Pseudolycoriella hygida</name>
    <dbReference type="NCBI Taxonomy" id="35572"/>
    <lineage>
        <taxon>Eukaryota</taxon>
        <taxon>Metazoa</taxon>
        <taxon>Ecdysozoa</taxon>
        <taxon>Arthropoda</taxon>
        <taxon>Hexapoda</taxon>
        <taxon>Insecta</taxon>
        <taxon>Pterygota</taxon>
        <taxon>Neoptera</taxon>
        <taxon>Endopterygota</taxon>
        <taxon>Diptera</taxon>
        <taxon>Nematocera</taxon>
        <taxon>Sciaroidea</taxon>
        <taxon>Sciaridae</taxon>
        <taxon>Pseudolycoriella</taxon>
    </lineage>
</organism>
<keyword evidence="7 9" id="KW-1133">Transmembrane helix</keyword>
<evidence type="ECO:0000256" key="4">
    <source>
        <dbReference type="ARBA" id="ARBA00022692"/>
    </source>
</evidence>
<comment type="similarity">
    <text evidence="2">Belongs to the ABC transporter superfamily. ABCG family. Eye pigment precursor importer (TC 3.A.1.204) subfamily.</text>
</comment>
<dbReference type="GO" id="GO:0005886">
    <property type="term" value="C:plasma membrane"/>
    <property type="evidence" value="ECO:0007669"/>
    <property type="project" value="TreeGrafter"/>
</dbReference>
<dbReference type="InterPro" id="IPR003439">
    <property type="entry name" value="ABC_transporter-like_ATP-bd"/>
</dbReference>
<keyword evidence="4 9" id="KW-0812">Transmembrane</keyword>